<dbReference type="SMART" id="SM00530">
    <property type="entry name" value="HTH_XRE"/>
    <property type="match status" value="1"/>
</dbReference>
<dbReference type="EMBL" id="MEUM01000047">
    <property type="protein sequence ID" value="OGC42883.1"/>
    <property type="molecule type" value="Genomic_DNA"/>
</dbReference>
<evidence type="ECO:0000256" key="1">
    <source>
        <dbReference type="ARBA" id="ARBA00007227"/>
    </source>
</evidence>
<feature type="domain" description="HTH cro/C1-type" evidence="2">
    <location>
        <begin position="8"/>
        <end position="63"/>
    </location>
</feature>
<reference evidence="3 4" key="1">
    <citation type="journal article" date="2016" name="Nat. Commun.">
        <title>Thousands of microbial genomes shed light on interconnected biogeochemical processes in an aquifer system.</title>
        <authorList>
            <person name="Anantharaman K."/>
            <person name="Brown C.T."/>
            <person name="Hug L.A."/>
            <person name="Sharon I."/>
            <person name="Castelle C.J."/>
            <person name="Probst A.J."/>
            <person name="Thomas B.C."/>
            <person name="Singh A."/>
            <person name="Wilkins M.J."/>
            <person name="Karaoz U."/>
            <person name="Brodie E.L."/>
            <person name="Williams K.H."/>
            <person name="Hubbard S.S."/>
            <person name="Banfield J.F."/>
        </authorList>
    </citation>
    <scope>NUCLEOTIDE SEQUENCE [LARGE SCALE GENOMIC DNA]</scope>
</reference>
<dbReference type="InterPro" id="IPR001387">
    <property type="entry name" value="Cro/C1-type_HTH"/>
</dbReference>
<dbReference type="AlphaFoldDB" id="A0A1F4UF65"/>
<accession>A0A1F4UF65</accession>
<dbReference type="InterPro" id="IPR052345">
    <property type="entry name" value="Rad_response_metalloprotease"/>
</dbReference>
<dbReference type="InterPro" id="IPR010982">
    <property type="entry name" value="Lambda_DNA-bd_dom_sf"/>
</dbReference>
<name>A0A1F4UF65_UNCW3</name>
<evidence type="ECO:0000259" key="2">
    <source>
        <dbReference type="PROSITE" id="PS50943"/>
    </source>
</evidence>
<dbReference type="SUPFAM" id="SSF47413">
    <property type="entry name" value="lambda repressor-like DNA-binding domains"/>
    <property type="match status" value="1"/>
</dbReference>
<dbReference type="PANTHER" id="PTHR43236">
    <property type="entry name" value="ANTITOXIN HIGA1"/>
    <property type="match status" value="1"/>
</dbReference>
<comment type="similarity">
    <text evidence="1">Belongs to the short-chain fatty acyl-CoA assimilation regulator (ScfR) family.</text>
</comment>
<organism evidence="3 4">
    <name type="scientific">candidate division WOR-3 bacterium RBG_13_43_14</name>
    <dbReference type="NCBI Taxonomy" id="1802590"/>
    <lineage>
        <taxon>Bacteria</taxon>
        <taxon>Bacteria division WOR-3</taxon>
    </lineage>
</organism>
<dbReference type="Gene3D" id="1.10.10.2910">
    <property type="match status" value="1"/>
</dbReference>
<dbReference type="Pfam" id="PF01381">
    <property type="entry name" value="HTH_3"/>
    <property type="match status" value="1"/>
</dbReference>
<dbReference type="Pfam" id="PF06114">
    <property type="entry name" value="Peptidase_M78"/>
    <property type="match status" value="1"/>
</dbReference>
<proteinExistence type="inferred from homology"/>
<gene>
    <name evidence="3" type="ORF">A2Y85_02330</name>
</gene>
<comment type="caution">
    <text evidence="3">The sequence shown here is derived from an EMBL/GenBank/DDBJ whole genome shotgun (WGS) entry which is preliminary data.</text>
</comment>
<evidence type="ECO:0000313" key="4">
    <source>
        <dbReference type="Proteomes" id="UP000177025"/>
    </source>
</evidence>
<dbReference type="InterPro" id="IPR010359">
    <property type="entry name" value="IrrE_HExxH"/>
</dbReference>
<dbReference type="GO" id="GO:0003677">
    <property type="term" value="F:DNA binding"/>
    <property type="evidence" value="ECO:0007669"/>
    <property type="project" value="InterPro"/>
</dbReference>
<dbReference type="PROSITE" id="PS50943">
    <property type="entry name" value="HTH_CROC1"/>
    <property type="match status" value="1"/>
</dbReference>
<dbReference type="Proteomes" id="UP000177025">
    <property type="component" value="Unassembled WGS sequence"/>
</dbReference>
<protein>
    <recommendedName>
        <fullName evidence="2">HTH cro/C1-type domain-containing protein</fullName>
    </recommendedName>
</protein>
<sequence length="370" mass="41888">MKDLGKSLSQKRKSLGLTLVEAARLSGIGSYQTIYKIEHEKRAIKADELAALAKAYAFDLNFFLSGKELVEQCQIYWRAEEKPKRARVFESRARLLLERYIRLQELIEHAAAGTKLPIIARQVVSFDDAADEGEKYANMLRLGGRPALVFKRILEEDGNIPIFFLDLPTGTSALSLIMGNYSAICVNRKDTSWRRNFDIAHELFHVVYRQVPPENCGASDNGIQESFANAFASAFLLPRSSLEKEIEKRTTNSKLNVLDLIMIACEYEISLDALVWRLVNLGRISRATAEKILNFKEIKEHYKGLQKIKGERLPYISKKYLCMIFDAFTQGKMSEMSVAEYLDVPVGDTTRIFAEAGLVWEGKSAIEITV</sequence>
<dbReference type="CDD" id="cd00093">
    <property type="entry name" value="HTH_XRE"/>
    <property type="match status" value="1"/>
</dbReference>
<dbReference type="PANTHER" id="PTHR43236:SF1">
    <property type="entry name" value="BLL7220 PROTEIN"/>
    <property type="match status" value="1"/>
</dbReference>
<evidence type="ECO:0000313" key="3">
    <source>
        <dbReference type="EMBL" id="OGC42883.1"/>
    </source>
</evidence>
<dbReference type="Gene3D" id="1.10.260.40">
    <property type="entry name" value="lambda repressor-like DNA-binding domains"/>
    <property type="match status" value="1"/>
</dbReference>